<dbReference type="Gene3D" id="1.10.10.10">
    <property type="entry name" value="Winged helix-like DNA-binding domain superfamily/Winged helix DNA-binding domain"/>
    <property type="match status" value="1"/>
</dbReference>
<dbReference type="AlphaFoldDB" id="A0A6L6J7R9"/>
<proteinExistence type="predicted"/>
<evidence type="ECO:0000313" key="6">
    <source>
        <dbReference type="Proteomes" id="UP000478183"/>
    </source>
</evidence>
<dbReference type="Pfam" id="PF12802">
    <property type="entry name" value="MarR_2"/>
    <property type="match status" value="1"/>
</dbReference>
<dbReference type="RefSeq" id="WP_155094114.1">
    <property type="nucleotide sequence ID" value="NZ_WMIE01000001.1"/>
</dbReference>
<dbReference type="InterPro" id="IPR036388">
    <property type="entry name" value="WH-like_DNA-bd_sf"/>
</dbReference>
<dbReference type="EMBL" id="WMIE01000001">
    <property type="protein sequence ID" value="MTH76769.1"/>
    <property type="molecule type" value="Genomic_DNA"/>
</dbReference>
<dbReference type="InterPro" id="IPR039422">
    <property type="entry name" value="MarR/SlyA-like"/>
</dbReference>
<sequence>MQNKVGIAPVGGENLLFLTDDQLRRGIEAMFFAYRAFTADPDLILADMDYGRAHHRALHFIHRDPGLTVTALLDVLGVTKQSLNRVLRALIEDGLVESRVGHRDRRERQLFLTEKGGALERRLSETQRARMRSAYRAAGPQAVSGFRQVLEAMMDRDTLRQFKSLKDLPDPS</sequence>
<dbReference type="PROSITE" id="PS50995">
    <property type="entry name" value="HTH_MARR_2"/>
    <property type="match status" value="1"/>
</dbReference>
<evidence type="ECO:0000313" key="5">
    <source>
        <dbReference type="EMBL" id="MTH76769.1"/>
    </source>
</evidence>
<dbReference type="SMART" id="SM00347">
    <property type="entry name" value="HTH_MARR"/>
    <property type="match status" value="1"/>
</dbReference>
<dbReference type="InterPro" id="IPR036390">
    <property type="entry name" value="WH_DNA-bd_sf"/>
</dbReference>
<evidence type="ECO:0000259" key="4">
    <source>
        <dbReference type="PROSITE" id="PS50995"/>
    </source>
</evidence>
<dbReference type="PANTHER" id="PTHR33164">
    <property type="entry name" value="TRANSCRIPTIONAL REGULATOR, MARR FAMILY"/>
    <property type="match status" value="1"/>
</dbReference>
<dbReference type="GO" id="GO:0003677">
    <property type="term" value="F:DNA binding"/>
    <property type="evidence" value="ECO:0007669"/>
    <property type="project" value="UniProtKB-KW"/>
</dbReference>
<feature type="domain" description="HTH marR-type" evidence="4">
    <location>
        <begin position="20"/>
        <end position="155"/>
    </location>
</feature>
<evidence type="ECO:0000256" key="3">
    <source>
        <dbReference type="ARBA" id="ARBA00023163"/>
    </source>
</evidence>
<dbReference type="Proteomes" id="UP000478183">
    <property type="component" value="Unassembled WGS sequence"/>
</dbReference>
<dbReference type="GO" id="GO:0006950">
    <property type="term" value="P:response to stress"/>
    <property type="evidence" value="ECO:0007669"/>
    <property type="project" value="TreeGrafter"/>
</dbReference>
<dbReference type="OrthoDB" id="9799368at2"/>
<keyword evidence="1" id="KW-0805">Transcription regulation</keyword>
<dbReference type="PROSITE" id="PS01117">
    <property type="entry name" value="HTH_MARR_1"/>
    <property type="match status" value="1"/>
</dbReference>
<evidence type="ECO:0000256" key="2">
    <source>
        <dbReference type="ARBA" id="ARBA00023125"/>
    </source>
</evidence>
<protein>
    <submittedName>
        <fullName evidence="5">MarR family transcriptional regulator</fullName>
    </submittedName>
</protein>
<dbReference type="InterPro" id="IPR023187">
    <property type="entry name" value="Tscrpt_reg_MarR-type_CS"/>
</dbReference>
<dbReference type="PANTHER" id="PTHR33164:SF44">
    <property type="entry name" value="TRANSCRIPTIONAL REGULATORY PROTEIN"/>
    <property type="match status" value="1"/>
</dbReference>
<evidence type="ECO:0000256" key="1">
    <source>
        <dbReference type="ARBA" id="ARBA00023015"/>
    </source>
</evidence>
<dbReference type="GO" id="GO:0003700">
    <property type="term" value="F:DNA-binding transcription factor activity"/>
    <property type="evidence" value="ECO:0007669"/>
    <property type="project" value="InterPro"/>
</dbReference>
<dbReference type="InterPro" id="IPR000835">
    <property type="entry name" value="HTH_MarR-typ"/>
</dbReference>
<organism evidence="5 6">
    <name type="scientific">Paracoccus aestuariivivens</name>
    <dbReference type="NCBI Taxonomy" id="1820333"/>
    <lineage>
        <taxon>Bacteria</taxon>
        <taxon>Pseudomonadati</taxon>
        <taxon>Pseudomonadota</taxon>
        <taxon>Alphaproteobacteria</taxon>
        <taxon>Rhodobacterales</taxon>
        <taxon>Paracoccaceae</taxon>
        <taxon>Paracoccus</taxon>
    </lineage>
</organism>
<name>A0A6L6J7R9_9RHOB</name>
<gene>
    <name evidence="5" type="ORF">GL286_03400</name>
</gene>
<reference evidence="5 6" key="1">
    <citation type="submission" date="2019-11" db="EMBL/GenBank/DDBJ databases">
        <authorList>
            <person name="Dong K."/>
        </authorList>
    </citation>
    <scope>NUCLEOTIDE SEQUENCE [LARGE SCALE GENOMIC DNA]</scope>
    <source>
        <strain evidence="5 6">NBRC 111993</strain>
    </source>
</reference>
<dbReference type="SUPFAM" id="SSF46785">
    <property type="entry name" value="Winged helix' DNA-binding domain"/>
    <property type="match status" value="1"/>
</dbReference>
<accession>A0A6L6J7R9</accession>
<comment type="caution">
    <text evidence="5">The sequence shown here is derived from an EMBL/GenBank/DDBJ whole genome shotgun (WGS) entry which is preliminary data.</text>
</comment>
<keyword evidence="6" id="KW-1185">Reference proteome</keyword>
<keyword evidence="2" id="KW-0238">DNA-binding</keyword>
<keyword evidence="3" id="KW-0804">Transcription</keyword>